<accession>A0ACC2BZT1</accession>
<name>A0ACC2BZT1_DIPCM</name>
<gene>
    <name evidence="1" type="ORF">O6H91_12G024500</name>
</gene>
<dbReference type="EMBL" id="CM055103">
    <property type="protein sequence ID" value="KAJ7535246.1"/>
    <property type="molecule type" value="Genomic_DNA"/>
</dbReference>
<evidence type="ECO:0000313" key="2">
    <source>
        <dbReference type="Proteomes" id="UP001162992"/>
    </source>
</evidence>
<protein>
    <submittedName>
        <fullName evidence="1">Uncharacterized protein</fullName>
    </submittedName>
</protein>
<dbReference type="Proteomes" id="UP001162992">
    <property type="component" value="Chromosome 12"/>
</dbReference>
<evidence type="ECO:0000313" key="1">
    <source>
        <dbReference type="EMBL" id="KAJ7535246.1"/>
    </source>
</evidence>
<sequence length="192" mass="21597">MSTRRGGTSKGPPKHQNHTAWKPNAGVKTKDKELGGKQHPYPEITGVCLRCKEKIEWKRKYGKYKPLTEAAKCHQCAKRAVRQAYHALCSACAKDRGVCAKCCHLSVSLVGRDAEEKENEKQQLQDAIRNLRERDRRTLLRAMDKGSHITVKQSALTSIKPEDSDESGTDAKKVDDKEIEISESEYESDDSD</sequence>
<reference evidence="2" key="1">
    <citation type="journal article" date="2024" name="Proc. Natl. Acad. Sci. U.S.A.">
        <title>Extraordinary preservation of gene collinearity over three hundred million years revealed in homosporous lycophytes.</title>
        <authorList>
            <person name="Li C."/>
            <person name="Wickell D."/>
            <person name="Kuo L.Y."/>
            <person name="Chen X."/>
            <person name="Nie B."/>
            <person name="Liao X."/>
            <person name="Peng D."/>
            <person name="Ji J."/>
            <person name="Jenkins J."/>
            <person name="Williams M."/>
            <person name="Shu S."/>
            <person name="Plott C."/>
            <person name="Barry K."/>
            <person name="Rajasekar S."/>
            <person name="Grimwood J."/>
            <person name="Han X."/>
            <person name="Sun S."/>
            <person name="Hou Z."/>
            <person name="He W."/>
            <person name="Dai G."/>
            <person name="Sun C."/>
            <person name="Schmutz J."/>
            <person name="Leebens-Mack J.H."/>
            <person name="Li F.W."/>
            <person name="Wang L."/>
        </authorList>
    </citation>
    <scope>NUCLEOTIDE SEQUENCE [LARGE SCALE GENOMIC DNA]</scope>
    <source>
        <strain evidence="2">cv. PW_Plant_1</strain>
    </source>
</reference>
<comment type="caution">
    <text evidence="1">The sequence shown here is derived from an EMBL/GenBank/DDBJ whole genome shotgun (WGS) entry which is preliminary data.</text>
</comment>
<organism evidence="1 2">
    <name type="scientific">Diphasiastrum complanatum</name>
    <name type="common">Issler's clubmoss</name>
    <name type="synonym">Lycopodium complanatum</name>
    <dbReference type="NCBI Taxonomy" id="34168"/>
    <lineage>
        <taxon>Eukaryota</taxon>
        <taxon>Viridiplantae</taxon>
        <taxon>Streptophyta</taxon>
        <taxon>Embryophyta</taxon>
        <taxon>Tracheophyta</taxon>
        <taxon>Lycopodiopsida</taxon>
        <taxon>Lycopodiales</taxon>
        <taxon>Lycopodiaceae</taxon>
        <taxon>Lycopodioideae</taxon>
        <taxon>Diphasiastrum</taxon>
    </lineage>
</organism>
<keyword evidence="2" id="KW-1185">Reference proteome</keyword>
<proteinExistence type="predicted"/>